<reference evidence="1 2" key="1">
    <citation type="submission" date="2017-12" db="EMBL/GenBank/DDBJ databases">
        <title>Genomes of bacteria within cyanobacterial aggregates.</title>
        <authorList>
            <person name="Cai H."/>
        </authorList>
    </citation>
    <scope>NUCLEOTIDE SEQUENCE [LARGE SCALE GENOMIC DNA]</scope>
    <source>
        <strain evidence="1 2">TH16</strain>
    </source>
</reference>
<gene>
    <name evidence="1" type="ORF">C0V82_09440</name>
</gene>
<sequence>MTDELPVVLHVGCGVADPAKLPAQFFTPGEWRELRYDIDPDVAPDIVGSITDMSGIASASVDAVWSSHNVEHLYPHEVPVALSEFRRVLKPGAFALITLPDLQQVAELVAQGQMEEPAYLSPAGPIAPIDMIFGWRLPMAQGNLYMAHRTGFVQNSLKKAMDEAGFVGTQVIRDGQFALWAKGYAPLH</sequence>
<dbReference type="SUPFAM" id="SSF53335">
    <property type="entry name" value="S-adenosyl-L-methionine-dependent methyltransferases"/>
    <property type="match status" value="1"/>
</dbReference>
<proteinExistence type="predicted"/>
<dbReference type="KEGG" id="ncb:C0V82_09440"/>
<keyword evidence="1" id="KW-0489">Methyltransferase</keyword>
<dbReference type="AlphaFoldDB" id="A0A2K9NE30"/>
<evidence type="ECO:0000313" key="1">
    <source>
        <dbReference type="EMBL" id="AUN30435.1"/>
    </source>
</evidence>
<dbReference type="GO" id="GO:0032259">
    <property type="term" value="P:methylation"/>
    <property type="evidence" value="ECO:0007669"/>
    <property type="project" value="UniProtKB-KW"/>
</dbReference>
<evidence type="ECO:0000313" key="2">
    <source>
        <dbReference type="Proteomes" id="UP000234752"/>
    </source>
</evidence>
<dbReference type="CDD" id="cd02440">
    <property type="entry name" value="AdoMet_MTases"/>
    <property type="match status" value="1"/>
</dbReference>
<dbReference type="InterPro" id="IPR013216">
    <property type="entry name" value="Methyltransf_11"/>
</dbReference>
<dbReference type="OrthoDB" id="9796760at2"/>
<dbReference type="EMBL" id="CP025611">
    <property type="protein sequence ID" value="AUN30435.1"/>
    <property type="molecule type" value="Genomic_DNA"/>
</dbReference>
<keyword evidence="2" id="KW-1185">Reference proteome</keyword>
<organism evidence="1 2">
    <name type="scientific">Niveispirillum cyanobacteriorum</name>
    <dbReference type="NCBI Taxonomy" id="1612173"/>
    <lineage>
        <taxon>Bacteria</taxon>
        <taxon>Pseudomonadati</taxon>
        <taxon>Pseudomonadota</taxon>
        <taxon>Alphaproteobacteria</taxon>
        <taxon>Rhodospirillales</taxon>
        <taxon>Azospirillaceae</taxon>
        <taxon>Niveispirillum</taxon>
    </lineage>
</organism>
<dbReference type="Gene3D" id="3.40.50.150">
    <property type="entry name" value="Vaccinia Virus protein VP39"/>
    <property type="match status" value="1"/>
</dbReference>
<keyword evidence="1" id="KW-0808">Transferase</keyword>
<accession>A0A2K9NE30</accession>
<name>A0A2K9NE30_9PROT</name>
<protein>
    <submittedName>
        <fullName evidence="1">SAM-dependent methyltransferase</fullName>
    </submittedName>
</protein>
<dbReference type="InterPro" id="IPR029063">
    <property type="entry name" value="SAM-dependent_MTases_sf"/>
</dbReference>
<dbReference type="Proteomes" id="UP000234752">
    <property type="component" value="Chromosome eg_1"/>
</dbReference>
<dbReference type="Pfam" id="PF08241">
    <property type="entry name" value="Methyltransf_11"/>
    <property type="match status" value="1"/>
</dbReference>
<dbReference type="RefSeq" id="WP_102112122.1">
    <property type="nucleotide sequence ID" value="NZ_BMGN01000002.1"/>
</dbReference>
<dbReference type="GO" id="GO:0008757">
    <property type="term" value="F:S-adenosylmethionine-dependent methyltransferase activity"/>
    <property type="evidence" value="ECO:0007669"/>
    <property type="project" value="InterPro"/>
</dbReference>